<evidence type="ECO:0000256" key="16">
    <source>
        <dbReference type="RuleBase" id="RU000504"/>
    </source>
</evidence>
<keyword evidence="12 16" id="KW-0460">Magnesium</keyword>
<evidence type="ECO:0000256" key="1">
    <source>
        <dbReference type="ARBA" id="ARBA00001946"/>
    </source>
</evidence>
<dbReference type="FunFam" id="3.20.20.60:FF:000025">
    <property type="entry name" value="Pyruvate kinase"/>
    <property type="match status" value="1"/>
</dbReference>
<evidence type="ECO:0000256" key="15">
    <source>
        <dbReference type="NCBIfam" id="TIGR01064"/>
    </source>
</evidence>
<protein>
    <recommendedName>
        <fullName evidence="6 15">Pyruvate kinase</fullName>
        <ecNumber evidence="5 15">2.7.1.40</ecNumber>
    </recommendedName>
</protein>
<evidence type="ECO:0000256" key="12">
    <source>
        <dbReference type="ARBA" id="ARBA00022842"/>
    </source>
</evidence>
<dbReference type="Gene3D" id="3.40.1380.20">
    <property type="entry name" value="Pyruvate kinase, C-terminal domain"/>
    <property type="match status" value="1"/>
</dbReference>
<evidence type="ECO:0000256" key="14">
    <source>
        <dbReference type="ARBA" id="ARBA00023317"/>
    </source>
</evidence>
<sequence>MNLPKTKIVCTVGPASDSPEVLTTMIENGMSVARLNFSHGTHKEHGRVIGLIREISERLGRPVAILQDLGGPKIRVGAIAGDGLPLQPGQQLILTNQAGEAKGNRVSVSYGDLPSQVKAGNRILLADGLMELTVEYATASDIVCTVVTGGVLTSFKGINLPASTLDVPSLTDKDQRDLAFGLEMEVDFVALSFVRSAADIHAIKKMILRRRKDTPVIAKIEKHEAVAKAGGIIEAADGIMVARGDLGVEIPLEDVPSIQKMLVHKANDAGKPVIIATQMLRSMVDAPRPTRAEAADVANGVLDGADAVMLSEETAMGKHPVAAVRYMALIAMSAERNFPHDRYLQMTPRKATAESVAHAACMLARHIDAAAIVATTRSGATAAQIARYRPAQPLLALSPDAVTVRRLALYWGCRSTFLDTIEDTDEMVEGAAAAVLAKGDVQKGDKMVITAGRPIWEAGTTNMLWVKTL</sequence>
<dbReference type="Gene3D" id="2.40.33.10">
    <property type="entry name" value="PK beta-barrel domain-like"/>
    <property type="match status" value="1"/>
</dbReference>
<dbReference type="Proteomes" id="UP001165427">
    <property type="component" value="Unassembled WGS sequence"/>
</dbReference>
<evidence type="ECO:0000259" key="17">
    <source>
        <dbReference type="Pfam" id="PF00224"/>
    </source>
</evidence>
<comment type="pathway">
    <text evidence="3 16">Carbohydrate degradation; glycolysis; pyruvate from D-glyceraldehyde 3-phosphate: step 5/5.</text>
</comment>
<evidence type="ECO:0000313" key="19">
    <source>
        <dbReference type="EMBL" id="MCJ8500060.1"/>
    </source>
</evidence>
<feature type="domain" description="Pyruvate kinase barrel" evidence="17">
    <location>
        <begin position="4"/>
        <end position="324"/>
    </location>
</feature>
<keyword evidence="10 16" id="KW-0418">Kinase</keyword>
<name>A0AA41R368_9BACT</name>
<dbReference type="EC" id="2.7.1.40" evidence="5 15"/>
<dbReference type="GO" id="GO:0004743">
    <property type="term" value="F:pyruvate kinase activity"/>
    <property type="evidence" value="ECO:0007669"/>
    <property type="project" value="UniProtKB-UniRule"/>
</dbReference>
<dbReference type="InterPro" id="IPR011037">
    <property type="entry name" value="Pyrv_Knase-like_insert_dom_sf"/>
</dbReference>
<comment type="catalytic activity">
    <reaction evidence="16">
        <text>pyruvate + ATP = phosphoenolpyruvate + ADP + H(+)</text>
        <dbReference type="Rhea" id="RHEA:18157"/>
        <dbReference type="ChEBI" id="CHEBI:15361"/>
        <dbReference type="ChEBI" id="CHEBI:15378"/>
        <dbReference type="ChEBI" id="CHEBI:30616"/>
        <dbReference type="ChEBI" id="CHEBI:58702"/>
        <dbReference type="ChEBI" id="CHEBI:456216"/>
        <dbReference type="EC" id="2.7.1.40"/>
    </reaction>
</comment>
<dbReference type="Pfam" id="PF02887">
    <property type="entry name" value="PK_C"/>
    <property type="match status" value="1"/>
</dbReference>
<dbReference type="GO" id="GO:0000287">
    <property type="term" value="F:magnesium ion binding"/>
    <property type="evidence" value="ECO:0007669"/>
    <property type="project" value="UniProtKB-UniRule"/>
</dbReference>
<evidence type="ECO:0000313" key="20">
    <source>
        <dbReference type="Proteomes" id="UP001165427"/>
    </source>
</evidence>
<feature type="domain" description="Pyruvate kinase C-terminal" evidence="18">
    <location>
        <begin position="354"/>
        <end position="466"/>
    </location>
</feature>
<keyword evidence="9" id="KW-0547">Nucleotide-binding</keyword>
<dbReference type="SUPFAM" id="SSF51621">
    <property type="entry name" value="Phosphoenolpyruvate/pyruvate domain"/>
    <property type="match status" value="1"/>
</dbReference>
<evidence type="ECO:0000256" key="6">
    <source>
        <dbReference type="ARBA" id="ARBA00018587"/>
    </source>
</evidence>
<keyword evidence="13 16" id="KW-0324">Glycolysis</keyword>
<evidence type="ECO:0000256" key="4">
    <source>
        <dbReference type="ARBA" id="ARBA00008663"/>
    </source>
</evidence>
<accession>A0AA41R368</accession>
<evidence type="ECO:0000256" key="5">
    <source>
        <dbReference type="ARBA" id="ARBA00012142"/>
    </source>
</evidence>
<evidence type="ECO:0000259" key="18">
    <source>
        <dbReference type="Pfam" id="PF02887"/>
    </source>
</evidence>
<evidence type="ECO:0000256" key="8">
    <source>
        <dbReference type="ARBA" id="ARBA00022723"/>
    </source>
</evidence>
<keyword evidence="7 16" id="KW-0808">Transferase</keyword>
<dbReference type="GO" id="GO:0005524">
    <property type="term" value="F:ATP binding"/>
    <property type="evidence" value="ECO:0007669"/>
    <property type="project" value="UniProtKB-KW"/>
</dbReference>
<dbReference type="NCBIfam" id="NF004491">
    <property type="entry name" value="PRK05826.1"/>
    <property type="match status" value="1"/>
</dbReference>
<dbReference type="Gene3D" id="3.20.20.60">
    <property type="entry name" value="Phosphoenolpyruvate-binding domains"/>
    <property type="match status" value="1"/>
</dbReference>
<comment type="cofactor">
    <cofactor evidence="2">
        <name>K(+)</name>
        <dbReference type="ChEBI" id="CHEBI:29103"/>
    </cofactor>
</comment>
<dbReference type="RefSeq" id="WP_246903811.1">
    <property type="nucleotide sequence ID" value="NZ_JALJRB010000004.1"/>
</dbReference>
<dbReference type="PRINTS" id="PR01050">
    <property type="entry name" value="PYRUVTKNASE"/>
</dbReference>
<gene>
    <name evidence="19" type="primary">pyk</name>
    <name evidence="19" type="ORF">MRX98_05700</name>
</gene>
<keyword evidence="8" id="KW-0479">Metal-binding</keyword>
<keyword evidence="20" id="KW-1185">Reference proteome</keyword>
<comment type="cofactor">
    <cofactor evidence="1">
        <name>Mg(2+)</name>
        <dbReference type="ChEBI" id="CHEBI:18420"/>
    </cofactor>
</comment>
<organism evidence="19 20">
    <name type="scientific">Desulfatitalea alkaliphila</name>
    <dbReference type="NCBI Taxonomy" id="2929485"/>
    <lineage>
        <taxon>Bacteria</taxon>
        <taxon>Pseudomonadati</taxon>
        <taxon>Thermodesulfobacteriota</taxon>
        <taxon>Desulfobacteria</taxon>
        <taxon>Desulfobacterales</taxon>
        <taxon>Desulfosarcinaceae</taxon>
        <taxon>Desulfatitalea</taxon>
    </lineage>
</organism>
<dbReference type="InterPro" id="IPR036918">
    <property type="entry name" value="Pyrv_Knase_C_sf"/>
</dbReference>
<dbReference type="InterPro" id="IPR015793">
    <property type="entry name" value="Pyrv_Knase_brl"/>
</dbReference>
<dbReference type="NCBIfam" id="TIGR01064">
    <property type="entry name" value="pyruv_kin"/>
    <property type="match status" value="1"/>
</dbReference>
<evidence type="ECO:0000256" key="2">
    <source>
        <dbReference type="ARBA" id="ARBA00001958"/>
    </source>
</evidence>
<evidence type="ECO:0000256" key="9">
    <source>
        <dbReference type="ARBA" id="ARBA00022741"/>
    </source>
</evidence>
<keyword evidence="11" id="KW-0067">ATP-binding</keyword>
<dbReference type="SUPFAM" id="SSF50800">
    <property type="entry name" value="PK beta-barrel domain-like"/>
    <property type="match status" value="1"/>
</dbReference>
<evidence type="ECO:0000256" key="11">
    <source>
        <dbReference type="ARBA" id="ARBA00022840"/>
    </source>
</evidence>
<dbReference type="InterPro" id="IPR015813">
    <property type="entry name" value="Pyrv/PenolPyrv_kinase-like_dom"/>
</dbReference>
<dbReference type="GO" id="GO:0016301">
    <property type="term" value="F:kinase activity"/>
    <property type="evidence" value="ECO:0007669"/>
    <property type="project" value="UniProtKB-KW"/>
</dbReference>
<dbReference type="NCBIfam" id="NF004978">
    <property type="entry name" value="PRK06354.1"/>
    <property type="match status" value="1"/>
</dbReference>
<evidence type="ECO:0000256" key="10">
    <source>
        <dbReference type="ARBA" id="ARBA00022777"/>
    </source>
</evidence>
<dbReference type="InterPro" id="IPR040442">
    <property type="entry name" value="Pyrv_kinase-like_dom_sf"/>
</dbReference>
<dbReference type="InterPro" id="IPR015795">
    <property type="entry name" value="Pyrv_Knase_C"/>
</dbReference>
<dbReference type="InterPro" id="IPR001697">
    <property type="entry name" value="Pyr_Knase"/>
</dbReference>
<evidence type="ECO:0000256" key="3">
    <source>
        <dbReference type="ARBA" id="ARBA00004997"/>
    </source>
</evidence>
<comment type="similarity">
    <text evidence="4 16">Belongs to the pyruvate kinase family.</text>
</comment>
<proteinExistence type="inferred from homology"/>
<keyword evidence="14 19" id="KW-0670">Pyruvate</keyword>
<dbReference type="PANTHER" id="PTHR11817">
    <property type="entry name" value="PYRUVATE KINASE"/>
    <property type="match status" value="1"/>
</dbReference>
<dbReference type="SUPFAM" id="SSF52935">
    <property type="entry name" value="PK C-terminal domain-like"/>
    <property type="match status" value="1"/>
</dbReference>
<evidence type="ECO:0000256" key="13">
    <source>
        <dbReference type="ARBA" id="ARBA00023152"/>
    </source>
</evidence>
<dbReference type="AlphaFoldDB" id="A0AA41R368"/>
<dbReference type="Pfam" id="PF00224">
    <property type="entry name" value="PK"/>
    <property type="match status" value="1"/>
</dbReference>
<dbReference type="FunFam" id="2.40.33.10:FF:000001">
    <property type="entry name" value="Pyruvate kinase"/>
    <property type="match status" value="1"/>
</dbReference>
<dbReference type="EMBL" id="JALJRB010000004">
    <property type="protein sequence ID" value="MCJ8500060.1"/>
    <property type="molecule type" value="Genomic_DNA"/>
</dbReference>
<dbReference type="InterPro" id="IPR015806">
    <property type="entry name" value="Pyrv_Knase_insert_dom_sf"/>
</dbReference>
<reference evidence="19" key="1">
    <citation type="submission" date="2022-04" db="EMBL/GenBank/DDBJ databases">
        <title>Desulfatitalea alkaliphila sp. nov., a novel anaerobic sulfate-reducing bacterium isolated from terrestrial mud volcano, Taman Peninsula, Russia.</title>
        <authorList>
            <person name="Khomyakova M.A."/>
            <person name="Merkel A.Y."/>
            <person name="Slobodkin A.I."/>
        </authorList>
    </citation>
    <scope>NUCLEOTIDE SEQUENCE</scope>
    <source>
        <strain evidence="19">M08but</strain>
    </source>
</reference>
<evidence type="ECO:0000256" key="7">
    <source>
        <dbReference type="ARBA" id="ARBA00022679"/>
    </source>
</evidence>
<dbReference type="GO" id="GO:0030955">
    <property type="term" value="F:potassium ion binding"/>
    <property type="evidence" value="ECO:0007669"/>
    <property type="project" value="UniProtKB-UniRule"/>
</dbReference>
<comment type="caution">
    <text evidence="19">The sequence shown here is derived from an EMBL/GenBank/DDBJ whole genome shotgun (WGS) entry which is preliminary data.</text>
</comment>